<proteinExistence type="predicted"/>
<organism evidence="1 2">
    <name type="scientific">Stegodyphus mimosarum</name>
    <name type="common">African social velvet spider</name>
    <dbReference type="NCBI Taxonomy" id="407821"/>
    <lineage>
        <taxon>Eukaryota</taxon>
        <taxon>Metazoa</taxon>
        <taxon>Ecdysozoa</taxon>
        <taxon>Arthropoda</taxon>
        <taxon>Chelicerata</taxon>
        <taxon>Arachnida</taxon>
        <taxon>Araneae</taxon>
        <taxon>Araneomorphae</taxon>
        <taxon>Entelegynae</taxon>
        <taxon>Eresoidea</taxon>
        <taxon>Eresidae</taxon>
        <taxon>Stegodyphus</taxon>
    </lineage>
</organism>
<keyword evidence="2" id="KW-1185">Reference proteome</keyword>
<feature type="non-terminal residue" evidence="1">
    <location>
        <position position="121"/>
    </location>
</feature>
<gene>
    <name evidence="1" type="ORF">X975_19040</name>
</gene>
<dbReference type="Proteomes" id="UP000054359">
    <property type="component" value="Unassembled WGS sequence"/>
</dbReference>
<dbReference type="STRING" id="407821.A0A087U8V2"/>
<evidence type="ECO:0000313" key="2">
    <source>
        <dbReference type="Proteomes" id="UP000054359"/>
    </source>
</evidence>
<name>A0A087U8V2_STEMI</name>
<dbReference type="OrthoDB" id="6433748at2759"/>
<evidence type="ECO:0000313" key="1">
    <source>
        <dbReference type="EMBL" id="KFM73791.1"/>
    </source>
</evidence>
<protein>
    <recommendedName>
        <fullName evidence="3">Endonuclease/exonuclease/phosphatase domain-containing protein</fullName>
    </recommendedName>
</protein>
<dbReference type="Gene3D" id="3.60.10.10">
    <property type="entry name" value="Endonuclease/exonuclease/phosphatase"/>
    <property type="match status" value="1"/>
</dbReference>
<dbReference type="SUPFAM" id="SSF56219">
    <property type="entry name" value="DNase I-like"/>
    <property type="match status" value="1"/>
</dbReference>
<dbReference type="AlphaFoldDB" id="A0A087U8V2"/>
<sequence>MIEDHCLCLLNNGQNTYFHEPTRTFHALDLAICSPSLLPFSTFHVGSYPYNSDHFPTFLSITRERLNPMKTPSRFILSRADWELFSSCAKITEEMVKDAPIDDAVKAVTDVIIQAATVSIP</sequence>
<dbReference type="EMBL" id="KK118758">
    <property type="protein sequence ID" value="KFM73791.1"/>
    <property type="molecule type" value="Genomic_DNA"/>
</dbReference>
<accession>A0A087U8V2</accession>
<reference evidence="1 2" key="1">
    <citation type="submission" date="2013-11" db="EMBL/GenBank/DDBJ databases">
        <title>Genome sequencing of Stegodyphus mimosarum.</title>
        <authorList>
            <person name="Bechsgaard J."/>
        </authorList>
    </citation>
    <scope>NUCLEOTIDE SEQUENCE [LARGE SCALE GENOMIC DNA]</scope>
</reference>
<dbReference type="OMA" id="DHNYYDH"/>
<dbReference type="InterPro" id="IPR036691">
    <property type="entry name" value="Endo/exonu/phosph_ase_sf"/>
</dbReference>
<evidence type="ECO:0008006" key="3">
    <source>
        <dbReference type="Google" id="ProtNLM"/>
    </source>
</evidence>